<protein>
    <submittedName>
        <fullName evidence="1">Uncharacterized protein</fullName>
    </submittedName>
</protein>
<sequence length="564" mass="63175">MRNRLRKAILLRSNFVFSGGTASRVQRHGVWASVTNEDATTDSFRHSLLYANNKRIFVFHLSIRVPSLHQSCNCHNSHWPQGYVETMTFRALHLLAFLTSVVRVSKADTEFPASNEVPLPRTDVLSHALSAAQTRLSELILSNPVIKIVSHGSPTIALDDANLEVDNIALVHLTNLQLRSSPFHMMSAVPDLRLMGLSLYGSIRMLEVTGNYTISVEVMKHTSMALITSDRGSLNLTFENMEISGLVGLNFSENKLQFHTVDLLYRPNLVSLRIFYKDVRGVPRVTEERSSSLHGRVEEPIYTDLAKRLNSLIQEELNKLFRNVTIAQLMDGKSGTEISFKSSKNARIGNLNDFINCILNITKENITDQISIPDFENSFEKKLGLVTIRGNFKAEGGWLKGLETIHRTADVTLKQLNNSIEFSAAMGLRTLEFGYARYRAKLLNVGPSGALTASVGSNSLSFRGIVDYTDSTCRVTSAEVRVMDLQDMKLKLTGLSPFNWIFSKTATSVTRRSKFNVARAIEETFGNQIRNNLKQFDCRQYFPESTVKAVDPVTENSESGQKEL</sequence>
<reference evidence="1 2" key="1">
    <citation type="submission" date="2017-12" db="EMBL/GenBank/DDBJ databases">
        <title>Hemimetabolous genomes reveal molecular basis of termite eusociality.</title>
        <authorList>
            <person name="Harrison M.C."/>
            <person name="Jongepier E."/>
            <person name="Robertson H.M."/>
            <person name="Arning N."/>
            <person name="Bitard-Feildel T."/>
            <person name="Chao H."/>
            <person name="Childers C.P."/>
            <person name="Dinh H."/>
            <person name="Doddapaneni H."/>
            <person name="Dugan S."/>
            <person name="Gowin J."/>
            <person name="Greiner C."/>
            <person name="Han Y."/>
            <person name="Hu H."/>
            <person name="Hughes D.S.T."/>
            <person name="Huylmans A.-K."/>
            <person name="Kemena C."/>
            <person name="Kremer L.P.M."/>
            <person name="Lee S.L."/>
            <person name="Lopez-Ezquerra A."/>
            <person name="Mallet L."/>
            <person name="Monroy-Kuhn J.M."/>
            <person name="Moser A."/>
            <person name="Murali S.C."/>
            <person name="Muzny D.M."/>
            <person name="Otani S."/>
            <person name="Piulachs M.-D."/>
            <person name="Poelchau M."/>
            <person name="Qu J."/>
            <person name="Schaub F."/>
            <person name="Wada-Katsumata A."/>
            <person name="Worley K.C."/>
            <person name="Xie Q."/>
            <person name="Ylla G."/>
            <person name="Poulsen M."/>
            <person name="Gibbs R.A."/>
            <person name="Schal C."/>
            <person name="Richards S."/>
            <person name="Belles X."/>
            <person name="Korb J."/>
            <person name="Bornberg-Bauer E."/>
        </authorList>
    </citation>
    <scope>NUCLEOTIDE SEQUENCE [LARGE SCALE GENOMIC DNA]</scope>
    <source>
        <tissue evidence="1">Whole body</tissue>
    </source>
</reference>
<evidence type="ECO:0000313" key="2">
    <source>
        <dbReference type="Proteomes" id="UP000235965"/>
    </source>
</evidence>
<dbReference type="InParanoid" id="A0A2J7PCL2"/>
<dbReference type="Proteomes" id="UP000235965">
    <property type="component" value="Unassembled WGS sequence"/>
</dbReference>
<dbReference type="OrthoDB" id="8187668at2759"/>
<dbReference type="Gene3D" id="3.15.10.30">
    <property type="entry name" value="Haemolymph juvenile hormone binding protein"/>
    <property type="match status" value="1"/>
</dbReference>
<evidence type="ECO:0000313" key="1">
    <source>
        <dbReference type="EMBL" id="PNF14078.1"/>
    </source>
</evidence>
<gene>
    <name evidence="1" type="ORF">B7P43_G02150</name>
</gene>
<organism evidence="1 2">
    <name type="scientific">Cryptotermes secundus</name>
    <dbReference type="NCBI Taxonomy" id="105785"/>
    <lineage>
        <taxon>Eukaryota</taxon>
        <taxon>Metazoa</taxon>
        <taxon>Ecdysozoa</taxon>
        <taxon>Arthropoda</taxon>
        <taxon>Hexapoda</taxon>
        <taxon>Insecta</taxon>
        <taxon>Pterygota</taxon>
        <taxon>Neoptera</taxon>
        <taxon>Polyneoptera</taxon>
        <taxon>Dictyoptera</taxon>
        <taxon>Blattodea</taxon>
        <taxon>Blattoidea</taxon>
        <taxon>Termitoidae</taxon>
        <taxon>Kalotermitidae</taxon>
        <taxon>Cryptotermitinae</taxon>
        <taxon>Cryptotermes</taxon>
    </lineage>
</organism>
<comment type="caution">
    <text evidence="1">The sequence shown here is derived from an EMBL/GenBank/DDBJ whole genome shotgun (WGS) entry which is preliminary data.</text>
</comment>
<dbReference type="Pfam" id="PF16984">
    <property type="entry name" value="Grp7_allergen"/>
    <property type="match status" value="1"/>
</dbReference>
<dbReference type="InterPro" id="IPR038606">
    <property type="entry name" value="To_sf"/>
</dbReference>
<keyword evidence="2" id="KW-1185">Reference proteome</keyword>
<dbReference type="AlphaFoldDB" id="A0A2J7PCL2"/>
<dbReference type="InterPro" id="IPR020234">
    <property type="entry name" value="Mite_allergen_group-7"/>
</dbReference>
<dbReference type="STRING" id="105785.A0A2J7PCL2"/>
<proteinExistence type="predicted"/>
<dbReference type="InterPro" id="IPR038602">
    <property type="entry name" value="Mite_allergen_7_sf"/>
</dbReference>
<dbReference type="EMBL" id="NEVH01027058">
    <property type="protein sequence ID" value="PNF14078.1"/>
    <property type="molecule type" value="Genomic_DNA"/>
</dbReference>
<name>A0A2J7PCL2_9NEOP</name>
<accession>A0A2J7PCL2</accession>
<dbReference type="Gene3D" id="3.15.10.50">
    <property type="match status" value="1"/>
</dbReference>